<dbReference type="GO" id="GO:0030246">
    <property type="term" value="F:carbohydrate binding"/>
    <property type="evidence" value="ECO:0007669"/>
    <property type="project" value="UniProtKB-KW"/>
</dbReference>
<dbReference type="SMART" id="SM00108">
    <property type="entry name" value="B_lectin"/>
    <property type="match status" value="1"/>
</dbReference>
<dbReference type="PROSITE" id="PS50927">
    <property type="entry name" value="BULB_LECTIN"/>
    <property type="match status" value="1"/>
</dbReference>
<protein>
    <recommendedName>
        <fullName evidence="2">non-specific serine/threonine protein kinase</fullName>
        <ecNumber evidence="2">2.7.11.1</ecNumber>
    </recommendedName>
</protein>
<dbReference type="InterPro" id="IPR035446">
    <property type="entry name" value="SLSG/EP1"/>
</dbReference>
<dbReference type="Gene3D" id="2.90.10.30">
    <property type="match status" value="1"/>
</dbReference>
<evidence type="ECO:0000256" key="4">
    <source>
        <dbReference type="ARBA" id="ARBA00023157"/>
    </source>
</evidence>
<comment type="caution">
    <text evidence="7">Lacks conserved residue(s) required for the propagation of feature annotation.</text>
</comment>
<dbReference type="SUPFAM" id="SSF51110">
    <property type="entry name" value="alpha-D-mannose-specific plant lectins"/>
    <property type="match status" value="1"/>
</dbReference>
<dbReference type="GO" id="GO:0051707">
    <property type="term" value="P:response to other organism"/>
    <property type="evidence" value="ECO:0007669"/>
    <property type="project" value="UniProtKB-ARBA"/>
</dbReference>
<keyword evidence="12" id="KW-0808">Transferase</keyword>
<organism evidence="12 13">
    <name type="scientific">Apostasia shenzhenica</name>
    <dbReference type="NCBI Taxonomy" id="1088818"/>
    <lineage>
        <taxon>Eukaryota</taxon>
        <taxon>Viridiplantae</taxon>
        <taxon>Streptophyta</taxon>
        <taxon>Embryophyta</taxon>
        <taxon>Tracheophyta</taxon>
        <taxon>Spermatophyta</taxon>
        <taxon>Magnoliopsida</taxon>
        <taxon>Liliopsida</taxon>
        <taxon>Asparagales</taxon>
        <taxon>Orchidaceae</taxon>
        <taxon>Apostasioideae</taxon>
        <taxon>Apostasia</taxon>
    </lineage>
</organism>
<dbReference type="PIRSF" id="PIRSF002686">
    <property type="entry name" value="SLG"/>
    <property type="match status" value="1"/>
</dbReference>
<evidence type="ECO:0000256" key="2">
    <source>
        <dbReference type="ARBA" id="ARBA00012513"/>
    </source>
</evidence>
<feature type="transmembrane region" description="Helical" evidence="8">
    <location>
        <begin position="12"/>
        <end position="34"/>
    </location>
</feature>
<evidence type="ECO:0000313" key="12">
    <source>
        <dbReference type="EMBL" id="PKA63685.1"/>
    </source>
</evidence>
<keyword evidence="3" id="KW-0732">Signal</keyword>
<dbReference type="InterPro" id="IPR036426">
    <property type="entry name" value="Bulb-type_lectin_dom_sf"/>
</dbReference>
<dbReference type="PANTHER" id="PTHR32444">
    <property type="entry name" value="BULB-TYPE LECTIN DOMAIN-CONTAINING PROTEIN"/>
    <property type="match status" value="1"/>
</dbReference>
<dbReference type="InterPro" id="IPR003609">
    <property type="entry name" value="Pan_app"/>
</dbReference>
<dbReference type="CDD" id="cd01098">
    <property type="entry name" value="PAN_AP_plant"/>
    <property type="match status" value="1"/>
</dbReference>
<keyword evidence="12" id="KW-0430">Lectin</keyword>
<dbReference type="Pfam" id="PF01453">
    <property type="entry name" value="B_lectin"/>
    <property type="match status" value="1"/>
</dbReference>
<dbReference type="CDD" id="cd00028">
    <property type="entry name" value="B_lectin"/>
    <property type="match status" value="1"/>
</dbReference>
<feature type="domain" description="Bulb-type lectin" evidence="10">
    <location>
        <begin position="38"/>
        <end position="160"/>
    </location>
</feature>
<evidence type="ECO:0000256" key="7">
    <source>
        <dbReference type="PROSITE-ProRule" id="PRU00076"/>
    </source>
</evidence>
<keyword evidence="12" id="KW-0675">Receptor</keyword>
<dbReference type="Pfam" id="PF00954">
    <property type="entry name" value="S_locus_glycop"/>
    <property type="match status" value="1"/>
</dbReference>
<keyword evidence="12" id="KW-0418">Kinase</keyword>
<evidence type="ECO:0000313" key="13">
    <source>
        <dbReference type="Proteomes" id="UP000236161"/>
    </source>
</evidence>
<dbReference type="FunFam" id="2.90.10.10:FF:000005">
    <property type="entry name" value="G-type lectin S-receptor-like serine/threonine-protein kinase"/>
    <property type="match status" value="1"/>
</dbReference>
<dbReference type="OrthoDB" id="1910371at2759"/>
<keyword evidence="8" id="KW-0812">Transmembrane</keyword>
<dbReference type="PROSITE" id="PS50026">
    <property type="entry name" value="EGF_3"/>
    <property type="match status" value="1"/>
</dbReference>
<dbReference type="InterPro" id="IPR000742">
    <property type="entry name" value="EGF"/>
</dbReference>
<accession>A0A2I0B7B3</accession>
<proteinExistence type="predicted"/>
<dbReference type="Pfam" id="PF08276">
    <property type="entry name" value="PAN_2"/>
    <property type="match status" value="1"/>
</dbReference>
<evidence type="ECO:0000256" key="6">
    <source>
        <dbReference type="ARBA" id="ARBA00048679"/>
    </source>
</evidence>
<dbReference type="InterPro" id="IPR000858">
    <property type="entry name" value="S_locus_glycoprot_dom"/>
</dbReference>
<feature type="domain" description="EGF-like" evidence="9">
    <location>
        <begin position="294"/>
        <end position="329"/>
    </location>
</feature>
<dbReference type="EC" id="2.7.11.1" evidence="2"/>
<evidence type="ECO:0000256" key="8">
    <source>
        <dbReference type="SAM" id="Phobius"/>
    </source>
</evidence>
<name>A0A2I0B7B3_9ASPA</name>
<comment type="catalytic activity">
    <reaction evidence="6">
        <text>L-seryl-[protein] + ATP = O-phospho-L-seryl-[protein] + ADP + H(+)</text>
        <dbReference type="Rhea" id="RHEA:17989"/>
        <dbReference type="Rhea" id="RHEA-COMP:9863"/>
        <dbReference type="Rhea" id="RHEA-COMP:11604"/>
        <dbReference type="ChEBI" id="CHEBI:15378"/>
        <dbReference type="ChEBI" id="CHEBI:29999"/>
        <dbReference type="ChEBI" id="CHEBI:30616"/>
        <dbReference type="ChEBI" id="CHEBI:83421"/>
        <dbReference type="ChEBI" id="CHEBI:456216"/>
        <dbReference type="EC" id="2.7.11.1"/>
    </reaction>
</comment>
<dbReference type="GO" id="GO:0004674">
    <property type="term" value="F:protein serine/threonine kinase activity"/>
    <property type="evidence" value="ECO:0007669"/>
    <property type="project" value="UniProtKB-EC"/>
</dbReference>
<keyword evidence="8" id="KW-0472">Membrane</keyword>
<evidence type="ECO:0000256" key="5">
    <source>
        <dbReference type="ARBA" id="ARBA00047899"/>
    </source>
</evidence>
<reference evidence="12 13" key="1">
    <citation type="journal article" date="2017" name="Nature">
        <title>The Apostasia genome and the evolution of orchids.</title>
        <authorList>
            <person name="Zhang G.Q."/>
            <person name="Liu K.W."/>
            <person name="Li Z."/>
            <person name="Lohaus R."/>
            <person name="Hsiao Y.Y."/>
            <person name="Niu S.C."/>
            <person name="Wang J.Y."/>
            <person name="Lin Y.C."/>
            <person name="Xu Q."/>
            <person name="Chen L.J."/>
            <person name="Yoshida K."/>
            <person name="Fujiwara S."/>
            <person name="Wang Z.W."/>
            <person name="Zhang Y.Q."/>
            <person name="Mitsuda N."/>
            <person name="Wang M."/>
            <person name="Liu G.H."/>
            <person name="Pecoraro L."/>
            <person name="Huang H.X."/>
            <person name="Xiao X.J."/>
            <person name="Lin M."/>
            <person name="Wu X.Y."/>
            <person name="Wu W.L."/>
            <person name="Chen Y.Y."/>
            <person name="Chang S.B."/>
            <person name="Sakamoto S."/>
            <person name="Ohme-Takagi M."/>
            <person name="Yagi M."/>
            <person name="Zeng S.J."/>
            <person name="Shen C.Y."/>
            <person name="Yeh C.M."/>
            <person name="Luo Y.B."/>
            <person name="Tsai W.C."/>
            <person name="Van de Peer Y."/>
            <person name="Liu Z.J."/>
        </authorList>
    </citation>
    <scope>NUCLEOTIDE SEQUENCE [LARGE SCALE GENOMIC DNA]</scope>
    <source>
        <strain evidence="13">cv. Shenzhen</strain>
        <tissue evidence="12">Stem</tissue>
    </source>
</reference>
<dbReference type="Proteomes" id="UP000236161">
    <property type="component" value="Unassembled WGS sequence"/>
</dbReference>
<feature type="domain" description="Apple" evidence="11">
    <location>
        <begin position="342"/>
        <end position="425"/>
    </location>
</feature>
<dbReference type="InterPro" id="IPR001480">
    <property type="entry name" value="Bulb-type_lectin_dom"/>
</dbReference>
<keyword evidence="4" id="KW-1015">Disulfide bond</keyword>
<evidence type="ECO:0000256" key="1">
    <source>
        <dbReference type="ARBA" id="ARBA00003061"/>
    </source>
</evidence>
<keyword evidence="8" id="KW-1133">Transmembrane helix</keyword>
<evidence type="ECO:0000259" key="10">
    <source>
        <dbReference type="PROSITE" id="PS50927"/>
    </source>
</evidence>
<gene>
    <name evidence="12" type="primary">B120</name>
    <name evidence="12" type="ORF">AXF42_Ash016969</name>
</gene>
<evidence type="ECO:0000259" key="11">
    <source>
        <dbReference type="PROSITE" id="PS50948"/>
    </source>
</evidence>
<dbReference type="GO" id="GO:0048544">
    <property type="term" value="P:recognition of pollen"/>
    <property type="evidence" value="ECO:0007669"/>
    <property type="project" value="InterPro"/>
</dbReference>
<keyword evidence="7" id="KW-0245">EGF-like domain</keyword>
<dbReference type="AlphaFoldDB" id="A0A2I0B7B3"/>
<dbReference type="SMART" id="SM00473">
    <property type="entry name" value="PAN_AP"/>
    <property type="match status" value="1"/>
</dbReference>
<dbReference type="PANTHER" id="PTHR32444:SF242">
    <property type="entry name" value="G-TYPE LECTIN S-RECEPTOR-LIKE SERINE_THREONINE-PROTEIN KINASE RKS1"/>
    <property type="match status" value="1"/>
</dbReference>
<comment type="catalytic activity">
    <reaction evidence="5">
        <text>L-threonyl-[protein] + ATP = O-phospho-L-threonyl-[protein] + ADP + H(+)</text>
        <dbReference type="Rhea" id="RHEA:46608"/>
        <dbReference type="Rhea" id="RHEA-COMP:11060"/>
        <dbReference type="Rhea" id="RHEA-COMP:11605"/>
        <dbReference type="ChEBI" id="CHEBI:15378"/>
        <dbReference type="ChEBI" id="CHEBI:30013"/>
        <dbReference type="ChEBI" id="CHEBI:30616"/>
        <dbReference type="ChEBI" id="CHEBI:61977"/>
        <dbReference type="ChEBI" id="CHEBI:456216"/>
        <dbReference type="EC" id="2.7.11.1"/>
    </reaction>
</comment>
<evidence type="ECO:0000259" key="9">
    <source>
        <dbReference type="PROSITE" id="PS50026"/>
    </source>
</evidence>
<dbReference type="STRING" id="1088818.A0A2I0B7B3"/>
<keyword evidence="13" id="KW-1185">Reference proteome</keyword>
<dbReference type="EMBL" id="KZ451907">
    <property type="protein sequence ID" value="PKA63685.1"/>
    <property type="molecule type" value="Genomic_DNA"/>
</dbReference>
<evidence type="ECO:0000256" key="3">
    <source>
        <dbReference type="ARBA" id="ARBA00022729"/>
    </source>
</evidence>
<dbReference type="PROSITE" id="PS50948">
    <property type="entry name" value="PAN"/>
    <property type="match status" value="1"/>
</dbReference>
<comment type="function">
    <text evidence="1">Involved in sporophytic self-incompatibility system (the inability of flowering plants to achieve self-fertilization).</text>
</comment>
<sequence>MKFNGRFYDLTGTVHLSTAVVFFIAVCCLFPLPFPHAASSISPGNPLQDGAIIVSPGGVFELGFFSPGSSKNRYLGIWYRNSAAAVAVWVANRESPVPNSFGSLAIAADGNLVILDGDGRNLWSTNVSLPLASTPVAALLDSGNLVLKTSDAIEWQSFEHPTDTYLPGMKVGLDLRTNVNHVFSSWQSSGDPAPGNFTMGMDPDRSTQIVIWENGDPCWRSGRWNGQTFIGVEGMVPEYIYGFRLNNFESEEEMYFYYNVFNSTQRFVLTPDGVAKQLLREDSGDLWTEIWAQPSVECEIYNRCGDYASCSDGVNNSPVCSCLKGFVPQPGGGCRRRMPLQCERNTTAGDKPDGFFLMPGVKLPDLSDWDPVSLNESQCKQSCSTNCSCKAYSFVTGIGCLVWARDLVDIHIFSTGGNDLYLRLAGEELGE</sequence>